<dbReference type="SUPFAM" id="SSF53756">
    <property type="entry name" value="UDP-Glycosyltransferase/glycogen phosphorylase"/>
    <property type="match status" value="1"/>
</dbReference>
<accession>G0J0X3</accession>
<protein>
    <recommendedName>
        <fullName evidence="3">Glycosyl transferase group 1</fullName>
    </recommendedName>
</protein>
<dbReference type="EMBL" id="CP002955">
    <property type="protein sequence ID" value="AEL25099.1"/>
    <property type="molecule type" value="Genomic_DNA"/>
</dbReference>
<sequence>MKPKVFLINNYSMERAYSLWEKGISGSHHVWGKVELDQRGKVEMTVFPHEKYKILNKIGRLFGIGHLDQQIRILLNVNKFDILYSPYSKSNTKLLLFLKAIGLFRKPIVVTIHQPFWMGRNENWFFRLYARQYILNYTASIFLSKPLLEKTVDLLEIPKKAYKDKFSLAQWGPDMTYYERYYIKRNSFEDCDFFISAGHTDRDFETLIEAFRGLDYKLKIFCTPKTIPKTVDIPPNVEVDWEVTLSYDLVPYYQKSIAILIPLKYPKSKEGCQGMTSLQDVVTFSKPVIMTRNPCLNLDIEEEGIGYWVDMYDVNSWREKLRILKENRDIWLEMSDKSQSTFKNKFNSEVFATHLESVLLSVYNKDNNRP</sequence>
<evidence type="ECO:0008006" key="3">
    <source>
        <dbReference type="Google" id="ProtNLM"/>
    </source>
</evidence>
<reference evidence="2" key="1">
    <citation type="submission" date="2011-07" db="EMBL/GenBank/DDBJ databases">
        <title>The complete genome of Cyclobacterium marinum DSM 745.</title>
        <authorList>
            <person name="Lucas S."/>
            <person name="Han J."/>
            <person name="Lapidus A."/>
            <person name="Bruce D."/>
            <person name="Goodwin L."/>
            <person name="Pitluck S."/>
            <person name="Peters L."/>
            <person name="Kyrpides N."/>
            <person name="Mavromatis K."/>
            <person name="Ivanova N."/>
            <person name="Ovchinnikova G."/>
            <person name="Chertkov O."/>
            <person name="Detter J.C."/>
            <person name="Tapia R."/>
            <person name="Han C."/>
            <person name="Land M."/>
            <person name="Hauser L."/>
            <person name="Markowitz V."/>
            <person name="Cheng J.-F."/>
            <person name="Hugenholtz P."/>
            <person name="Woyke T."/>
            <person name="Wu D."/>
            <person name="Tindall B."/>
            <person name="Schuetze A."/>
            <person name="Brambilla E."/>
            <person name="Klenk H.-P."/>
            <person name="Eisen J.A."/>
        </authorList>
    </citation>
    <scope>NUCLEOTIDE SEQUENCE [LARGE SCALE GENOMIC DNA]</scope>
    <source>
        <strain evidence="2">ATCC 25205 / DSM 745 / LMG 13164 / NCIMB 1802</strain>
    </source>
</reference>
<dbReference type="HOGENOM" id="CLU_063407_0_0_10"/>
<name>G0J0X3_CYCMS</name>
<dbReference type="RefSeq" id="WP_014019396.1">
    <property type="nucleotide sequence ID" value="NC_015914.1"/>
</dbReference>
<keyword evidence="2" id="KW-1185">Reference proteome</keyword>
<dbReference type="Gene3D" id="3.40.50.2000">
    <property type="entry name" value="Glycogen Phosphorylase B"/>
    <property type="match status" value="1"/>
</dbReference>
<dbReference type="Proteomes" id="UP000001635">
    <property type="component" value="Chromosome"/>
</dbReference>
<organism evidence="1 2">
    <name type="scientific">Cyclobacterium marinum (strain ATCC 25205 / DSM 745 / LMG 13164 / NCIMB 1802)</name>
    <name type="common">Flectobacillus marinus</name>
    <dbReference type="NCBI Taxonomy" id="880070"/>
    <lineage>
        <taxon>Bacteria</taxon>
        <taxon>Pseudomonadati</taxon>
        <taxon>Bacteroidota</taxon>
        <taxon>Cytophagia</taxon>
        <taxon>Cytophagales</taxon>
        <taxon>Cyclobacteriaceae</taxon>
        <taxon>Cyclobacterium</taxon>
    </lineage>
</organism>
<dbReference type="eggNOG" id="COG0438">
    <property type="taxonomic scope" value="Bacteria"/>
</dbReference>
<evidence type="ECO:0000313" key="1">
    <source>
        <dbReference type="EMBL" id="AEL25099.1"/>
    </source>
</evidence>
<dbReference type="STRING" id="880070.Cycma_1328"/>
<proteinExistence type="predicted"/>
<dbReference type="KEGG" id="cmr:Cycma_1328"/>
<evidence type="ECO:0000313" key="2">
    <source>
        <dbReference type="Proteomes" id="UP000001635"/>
    </source>
</evidence>
<gene>
    <name evidence="1" type="ordered locus">Cycma_1328</name>
</gene>
<dbReference type="AlphaFoldDB" id="G0J0X3"/>